<evidence type="ECO:0000313" key="3">
    <source>
        <dbReference type="Proteomes" id="UP000606008"/>
    </source>
</evidence>
<reference evidence="3" key="2">
    <citation type="submission" date="2023-07" db="EMBL/GenBank/DDBJ databases">
        <authorList>
            <person name="Jung D.-H."/>
        </authorList>
    </citation>
    <scope>NUCLEOTIDE SEQUENCE [LARGE SCALE GENOMIC DNA]</scope>
    <source>
        <strain evidence="3">JA-25</strain>
    </source>
</reference>
<organism evidence="2 3">
    <name type="scientific">Fibrivirga algicola</name>
    <dbReference type="NCBI Taxonomy" id="2950420"/>
    <lineage>
        <taxon>Bacteria</taxon>
        <taxon>Pseudomonadati</taxon>
        <taxon>Bacteroidota</taxon>
        <taxon>Cytophagia</taxon>
        <taxon>Cytophagales</taxon>
        <taxon>Spirosomataceae</taxon>
        <taxon>Fibrivirga</taxon>
    </lineage>
</organism>
<feature type="domain" description="RES" evidence="1">
    <location>
        <begin position="15"/>
        <end position="149"/>
    </location>
</feature>
<dbReference type="RefSeq" id="WP_085411633.1">
    <property type="nucleotide sequence ID" value="NZ_WAEL01000006.1"/>
</dbReference>
<gene>
    <name evidence="2" type="ORF">F7231_16540</name>
</gene>
<accession>A0ABX0QIX7</accession>
<keyword evidence="3" id="KW-1185">Reference proteome</keyword>
<dbReference type="EMBL" id="WAEL01000006">
    <property type="protein sequence ID" value="NID11783.1"/>
    <property type="molecule type" value="Genomic_DNA"/>
</dbReference>
<evidence type="ECO:0000259" key="1">
    <source>
        <dbReference type="SMART" id="SM00953"/>
    </source>
</evidence>
<reference evidence="3" key="1">
    <citation type="submission" date="2019-09" db="EMBL/GenBank/DDBJ databases">
        <authorList>
            <person name="Jung D.-H."/>
        </authorList>
    </citation>
    <scope>NUCLEOTIDE SEQUENCE [LARGE SCALE GENOMIC DNA]</scope>
    <source>
        <strain evidence="3">JA-25</strain>
    </source>
</reference>
<dbReference type="Proteomes" id="UP000606008">
    <property type="component" value="Unassembled WGS sequence"/>
</dbReference>
<protein>
    <submittedName>
        <fullName evidence="2">RES family NAD+ phosphorylase</fullName>
    </submittedName>
</protein>
<comment type="caution">
    <text evidence="2">The sequence shown here is derived from an EMBL/GenBank/DDBJ whole genome shotgun (WGS) entry which is preliminary data.</text>
</comment>
<dbReference type="InterPro" id="IPR014914">
    <property type="entry name" value="RES_dom"/>
</dbReference>
<dbReference type="Pfam" id="PF08808">
    <property type="entry name" value="RES"/>
    <property type="match status" value="1"/>
</dbReference>
<name>A0ABX0QIX7_9BACT</name>
<evidence type="ECO:0000313" key="2">
    <source>
        <dbReference type="EMBL" id="NID11783.1"/>
    </source>
</evidence>
<dbReference type="SMART" id="SM00953">
    <property type="entry name" value="RES"/>
    <property type="match status" value="1"/>
</dbReference>
<sequence>MDVYRINKEPYHTEPLSVVGSHRHGGRWNPKGIGILYTSRTPELALLETLVHLPALTLSELPQLWLSTLRLPDPASAGQAIPDAVFWTDPARLPTYWRSGTLAETQSILSDWLVDPFCLAVAVPSAIIDLSYNLLLHPNHAAFAQIELIDQVRIPLDSRLRG</sequence>
<proteinExistence type="predicted"/>